<accession>A0ABV1ATA7</accession>
<dbReference type="EMBL" id="JBBMEO010000001">
    <property type="protein sequence ID" value="MEQ2360783.1"/>
    <property type="molecule type" value="Genomic_DNA"/>
</dbReference>
<gene>
    <name evidence="1" type="ORF">WMO44_01300</name>
</gene>
<keyword evidence="2" id="KW-1185">Reference proteome</keyword>
<comment type="caution">
    <text evidence="1">The sequence shown here is derived from an EMBL/GenBank/DDBJ whole genome shotgun (WGS) entry which is preliminary data.</text>
</comment>
<dbReference type="InterPro" id="IPR025427">
    <property type="entry name" value="DUF4160"/>
</dbReference>
<dbReference type="Pfam" id="PF13711">
    <property type="entry name" value="DUF4160"/>
    <property type="match status" value="1"/>
</dbReference>
<protein>
    <submittedName>
        <fullName evidence="1">DUF4160 domain-containing protein</fullName>
    </submittedName>
</protein>
<evidence type="ECO:0000313" key="2">
    <source>
        <dbReference type="Proteomes" id="UP001457197"/>
    </source>
</evidence>
<name>A0ABV1ATA7_9FIRM</name>
<sequence>MSLKKGVGKMPVLSIFYGIIVRMYREQGGKHNMPHIHAEYSGEEIVMTLDGTILEGGLPKNKLKLLEAWVVIHHDDLEANWKLLSNGEQFFRIDPLK</sequence>
<organism evidence="1 2">
    <name type="scientific">Faecalibacterium tardum</name>
    <dbReference type="NCBI Taxonomy" id="3133156"/>
    <lineage>
        <taxon>Bacteria</taxon>
        <taxon>Bacillati</taxon>
        <taxon>Bacillota</taxon>
        <taxon>Clostridia</taxon>
        <taxon>Eubacteriales</taxon>
        <taxon>Oscillospiraceae</taxon>
        <taxon>Faecalibacterium</taxon>
    </lineage>
</organism>
<evidence type="ECO:0000313" key="1">
    <source>
        <dbReference type="EMBL" id="MEQ2360783.1"/>
    </source>
</evidence>
<proteinExistence type="predicted"/>
<dbReference type="Proteomes" id="UP001457197">
    <property type="component" value="Unassembled WGS sequence"/>
</dbReference>
<reference evidence="1 2" key="1">
    <citation type="submission" date="2024-03" db="EMBL/GenBank/DDBJ databases">
        <title>Human intestinal bacterial collection.</title>
        <authorList>
            <person name="Pauvert C."/>
            <person name="Hitch T.C.A."/>
            <person name="Clavel T."/>
        </authorList>
    </citation>
    <scope>NUCLEOTIDE SEQUENCE [LARGE SCALE GENOMIC DNA]</scope>
    <source>
        <strain evidence="1 2">CLA-AA-H175</strain>
    </source>
</reference>